<sequence length="40" mass="4776">MEWWSYAHQPSQLEDFNLKLPSEEPFWCPHCGTQANLKVK</sequence>
<dbReference type="AlphaFoldDB" id="A0A383A1F0"/>
<feature type="non-terminal residue" evidence="1">
    <location>
        <position position="40"/>
    </location>
</feature>
<name>A0A383A1F0_9ZZZZ</name>
<dbReference type="EMBL" id="UINC01188347">
    <property type="protein sequence ID" value="SVE01524.1"/>
    <property type="molecule type" value="Genomic_DNA"/>
</dbReference>
<organism evidence="1">
    <name type="scientific">marine metagenome</name>
    <dbReference type="NCBI Taxonomy" id="408172"/>
    <lineage>
        <taxon>unclassified sequences</taxon>
        <taxon>metagenomes</taxon>
        <taxon>ecological metagenomes</taxon>
    </lineage>
</organism>
<reference evidence="1" key="1">
    <citation type="submission" date="2018-05" db="EMBL/GenBank/DDBJ databases">
        <authorList>
            <person name="Lanie J.A."/>
            <person name="Ng W.-L."/>
            <person name="Kazmierczak K.M."/>
            <person name="Andrzejewski T.M."/>
            <person name="Davidsen T.M."/>
            <person name="Wayne K.J."/>
            <person name="Tettelin H."/>
            <person name="Glass J.I."/>
            <person name="Rusch D."/>
            <person name="Podicherti R."/>
            <person name="Tsui H.-C.T."/>
            <person name="Winkler M.E."/>
        </authorList>
    </citation>
    <scope>NUCLEOTIDE SEQUENCE</scope>
</reference>
<gene>
    <name evidence="1" type="ORF">METZ01_LOCUS454378</name>
</gene>
<protein>
    <submittedName>
        <fullName evidence="1">Uncharacterized protein</fullName>
    </submittedName>
</protein>
<accession>A0A383A1F0</accession>
<evidence type="ECO:0000313" key="1">
    <source>
        <dbReference type="EMBL" id="SVE01524.1"/>
    </source>
</evidence>
<proteinExistence type="predicted"/>